<protein>
    <submittedName>
        <fullName evidence="4">NADP-binding protein</fullName>
    </submittedName>
</protein>
<dbReference type="HOGENOM" id="CLU_007383_9_2_1"/>
<keyword evidence="1" id="KW-0560">Oxidoreductase</keyword>
<sequence>MVAVQPPALVLVTGASGFLAAHACQTLLEKEFKVRGTVRSKEKGEYLVNLYKNSNFSYTIVPDIRPPNAFDEAVKGVDAVLHMASPFQVNVVDPEDLVRPAVQGTKGVLESIQTFNCVTIIPSVKRVIITSSIASITVPSEPGHVFTETDWNTLSADIVAREGINAPGMEKYRLSKVSAERAAWEFVDGQKPTWDLVTVCPLMIYRTIIHECASVERLNTSIAQLRVAFTPEGAKRGEDAGRQAGNWADVRDVAEIHTQALLQQKAGGNRFIAGGGPFSWQMMYDSVQAFGHIDGLDVDQLPKGTPGSDRNTVYMVTSNEKAKRELGIKFHLMGECVRDTLLSLKALGFF</sequence>
<dbReference type="SUPFAM" id="SSF51735">
    <property type="entry name" value="NAD(P)-binding Rossmann-fold domains"/>
    <property type="match status" value="1"/>
</dbReference>
<dbReference type="OrthoDB" id="2735536at2759"/>
<dbReference type="Pfam" id="PF01370">
    <property type="entry name" value="Epimerase"/>
    <property type="match status" value="1"/>
</dbReference>
<evidence type="ECO:0000313" key="5">
    <source>
        <dbReference type="Proteomes" id="UP000030653"/>
    </source>
</evidence>
<dbReference type="RefSeq" id="XP_040626536.1">
    <property type="nucleotide sequence ID" value="XM_040770467.1"/>
</dbReference>
<dbReference type="OMA" id="SDWNDPE"/>
<dbReference type="PANTHER" id="PTHR10366:SF564">
    <property type="entry name" value="STEROL-4-ALPHA-CARBOXYLATE 3-DEHYDROGENASE, DECARBOXYLATING"/>
    <property type="match status" value="1"/>
</dbReference>
<evidence type="ECO:0000259" key="3">
    <source>
        <dbReference type="Pfam" id="PF01370"/>
    </source>
</evidence>
<evidence type="ECO:0000256" key="1">
    <source>
        <dbReference type="ARBA" id="ARBA00023002"/>
    </source>
</evidence>
<dbReference type="EMBL" id="JH795869">
    <property type="protein sequence ID" value="EJT99638.1"/>
    <property type="molecule type" value="Genomic_DNA"/>
</dbReference>
<evidence type="ECO:0000313" key="4">
    <source>
        <dbReference type="EMBL" id="EJT99638.1"/>
    </source>
</evidence>
<accession>M5FU01</accession>
<dbReference type="GO" id="GO:0016616">
    <property type="term" value="F:oxidoreductase activity, acting on the CH-OH group of donors, NAD or NADP as acceptor"/>
    <property type="evidence" value="ECO:0007669"/>
    <property type="project" value="TreeGrafter"/>
</dbReference>
<reference evidence="4 5" key="1">
    <citation type="journal article" date="2012" name="Science">
        <title>The Paleozoic origin of enzymatic lignin decomposition reconstructed from 31 fungal genomes.</title>
        <authorList>
            <person name="Floudas D."/>
            <person name="Binder M."/>
            <person name="Riley R."/>
            <person name="Barry K."/>
            <person name="Blanchette R.A."/>
            <person name="Henrissat B."/>
            <person name="Martinez A.T."/>
            <person name="Otillar R."/>
            <person name="Spatafora J.W."/>
            <person name="Yadav J.S."/>
            <person name="Aerts A."/>
            <person name="Benoit I."/>
            <person name="Boyd A."/>
            <person name="Carlson A."/>
            <person name="Copeland A."/>
            <person name="Coutinho P.M."/>
            <person name="de Vries R.P."/>
            <person name="Ferreira P."/>
            <person name="Findley K."/>
            <person name="Foster B."/>
            <person name="Gaskell J."/>
            <person name="Glotzer D."/>
            <person name="Gorecki P."/>
            <person name="Heitman J."/>
            <person name="Hesse C."/>
            <person name="Hori C."/>
            <person name="Igarashi K."/>
            <person name="Jurgens J.A."/>
            <person name="Kallen N."/>
            <person name="Kersten P."/>
            <person name="Kohler A."/>
            <person name="Kuees U."/>
            <person name="Kumar T.K.A."/>
            <person name="Kuo A."/>
            <person name="LaButti K."/>
            <person name="Larrondo L.F."/>
            <person name="Lindquist E."/>
            <person name="Ling A."/>
            <person name="Lombard V."/>
            <person name="Lucas S."/>
            <person name="Lundell T."/>
            <person name="Martin R."/>
            <person name="McLaughlin D.J."/>
            <person name="Morgenstern I."/>
            <person name="Morin E."/>
            <person name="Murat C."/>
            <person name="Nagy L.G."/>
            <person name="Nolan M."/>
            <person name="Ohm R.A."/>
            <person name="Patyshakuliyeva A."/>
            <person name="Rokas A."/>
            <person name="Ruiz-Duenas F.J."/>
            <person name="Sabat G."/>
            <person name="Salamov A."/>
            <person name="Samejima M."/>
            <person name="Schmutz J."/>
            <person name="Slot J.C."/>
            <person name="St John F."/>
            <person name="Stenlid J."/>
            <person name="Sun H."/>
            <person name="Sun S."/>
            <person name="Syed K."/>
            <person name="Tsang A."/>
            <person name="Wiebenga A."/>
            <person name="Young D."/>
            <person name="Pisabarro A."/>
            <person name="Eastwood D.C."/>
            <person name="Martin F."/>
            <person name="Cullen D."/>
            <person name="Grigoriev I.V."/>
            <person name="Hibbett D.S."/>
        </authorList>
    </citation>
    <scope>NUCLEOTIDE SEQUENCE [LARGE SCALE GENOMIC DNA]</scope>
    <source>
        <strain evidence="4 5">DJM-731 SS1</strain>
    </source>
</reference>
<dbReference type="InterPro" id="IPR001509">
    <property type="entry name" value="Epimerase_deHydtase"/>
</dbReference>
<dbReference type="STRING" id="1858805.M5FU01"/>
<dbReference type="GeneID" id="63685529"/>
<dbReference type="Gene3D" id="3.40.50.720">
    <property type="entry name" value="NAD(P)-binding Rossmann-like Domain"/>
    <property type="match status" value="1"/>
</dbReference>
<organism evidence="4 5">
    <name type="scientific">Dacryopinax primogenitus (strain DJM 731)</name>
    <name type="common">Brown rot fungus</name>
    <dbReference type="NCBI Taxonomy" id="1858805"/>
    <lineage>
        <taxon>Eukaryota</taxon>
        <taxon>Fungi</taxon>
        <taxon>Dikarya</taxon>
        <taxon>Basidiomycota</taxon>
        <taxon>Agaricomycotina</taxon>
        <taxon>Dacrymycetes</taxon>
        <taxon>Dacrymycetales</taxon>
        <taxon>Dacrymycetaceae</taxon>
        <taxon>Dacryopinax</taxon>
    </lineage>
</organism>
<dbReference type="InterPro" id="IPR050425">
    <property type="entry name" value="NAD(P)_dehydrat-like"/>
</dbReference>
<name>M5FU01_DACPD</name>
<proteinExistence type="inferred from homology"/>
<evidence type="ECO:0000256" key="2">
    <source>
        <dbReference type="ARBA" id="ARBA00023445"/>
    </source>
</evidence>
<dbReference type="InterPro" id="IPR036291">
    <property type="entry name" value="NAD(P)-bd_dom_sf"/>
</dbReference>
<dbReference type="AlphaFoldDB" id="M5FU01"/>
<dbReference type="PANTHER" id="PTHR10366">
    <property type="entry name" value="NAD DEPENDENT EPIMERASE/DEHYDRATASE"/>
    <property type="match status" value="1"/>
</dbReference>
<gene>
    <name evidence="4" type="ORF">DACRYDRAFT_117835</name>
</gene>
<comment type="similarity">
    <text evidence="2">Belongs to the NAD(P)-dependent epimerase/dehydratase family. Dihydroflavonol-4-reductase subfamily.</text>
</comment>
<dbReference type="Proteomes" id="UP000030653">
    <property type="component" value="Unassembled WGS sequence"/>
</dbReference>
<keyword evidence="5" id="KW-1185">Reference proteome</keyword>
<feature type="domain" description="NAD-dependent epimerase/dehydratase" evidence="3">
    <location>
        <begin position="10"/>
        <end position="268"/>
    </location>
</feature>